<evidence type="ECO:0000256" key="1">
    <source>
        <dbReference type="SAM" id="MobiDB-lite"/>
    </source>
</evidence>
<proteinExistence type="predicted"/>
<accession>A0A7S1UFK9</accession>
<protein>
    <submittedName>
        <fullName evidence="2">Uncharacterized protein</fullName>
    </submittedName>
</protein>
<organism evidence="2">
    <name type="scientific">Phaeomonas parva</name>
    <dbReference type="NCBI Taxonomy" id="124430"/>
    <lineage>
        <taxon>Eukaryota</taxon>
        <taxon>Sar</taxon>
        <taxon>Stramenopiles</taxon>
        <taxon>Ochrophyta</taxon>
        <taxon>Pinguiophyceae</taxon>
        <taxon>Pinguiochrysidales</taxon>
        <taxon>Pinguiochrysidaceae</taxon>
        <taxon>Phaeomonas</taxon>
    </lineage>
</organism>
<reference evidence="2" key="1">
    <citation type="submission" date="2021-01" db="EMBL/GenBank/DDBJ databases">
        <authorList>
            <person name="Corre E."/>
            <person name="Pelletier E."/>
            <person name="Niang G."/>
            <person name="Scheremetjew M."/>
            <person name="Finn R."/>
            <person name="Kale V."/>
            <person name="Holt S."/>
            <person name="Cochrane G."/>
            <person name="Meng A."/>
            <person name="Brown T."/>
            <person name="Cohen L."/>
        </authorList>
    </citation>
    <scope>NUCLEOTIDE SEQUENCE</scope>
    <source>
        <strain evidence="2">CCMP2877</strain>
    </source>
</reference>
<evidence type="ECO:0000313" key="2">
    <source>
        <dbReference type="EMBL" id="CAD9266741.1"/>
    </source>
</evidence>
<dbReference type="EMBL" id="HBGJ01039940">
    <property type="protein sequence ID" value="CAD9266741.1"/>
    <property type="molecule type" value="Transcribed_RNA"/>
</dbReference>
<dbReference type="AlphaFoldDB" id="A0A7S1UFK9"/>
<name>A0A7S1UFK9_9STRA</name>
<feature type="region of interest" description="Disordered" evidence="1">
    <location>
        <begin position="64"/>
        <end position="91"/>
    </location>
</feature>
<gene>
    <name evidence="2" type="ORF">PPAR1163_LOCUS25167</name>
</gene>
<feature type="compositionally biased region" description="Basic and acidic residues" evidence="1">
    <location>
        <begin position="74"/>
        <end position="91"/>
    </location>
</feature>
<sequence length="262" mass="27935">MELPFGLDAAALLAQAEALFARGMEQASAAGGYFTALEVRPDTKIAIGVGVALASAMLGGLALTGKPPPPRPPTAEDKAKAEAKKQADTEKAEKIMDHLRHGPNVRSARPEDNEHLPKHIKDVVRHVDWENFDEDAIVRKSKKAANRLGIPEAELCEAVRSAKDAMDRAARGELDVDDSGGGGGASWFWITDKAILCLVVGVGFYFANQEQNGALFRSLIRAFPKEARVLGFDVDEVIGIPVSNADVVDAEATAKIIAEEGA</sequence>